<keyword evidence="5" id="KW-0813">Transport</keyword>
<keyword evidence="2 5" id="KW-0561">Oxygen transport</keyword>
<accession>A0A1H2RDM9</accession>
<dbReference type="Proteomes" id="UP000199118">
    <property type="component" value="Unassembled WGS sequence"/>
</dbReference>
<dbReference type="SUPFAM" id="SSF46458">
    <property type="entry name" value="Globin-like"/>
    <property type="match status" value="1"/>
</dbReference>
<dbReference type="GO" id="GO:0019825">
    <property type="term" value="F:oxygen binding"/>
    <property type="evidence" value="ECO:0007669"/>
    <property type="project" value="InterPro"/>
</dbReference>
<name>A0A1H2RDM9_9RHOB</name>
<evidence type="ECO:0000256" key="1">
    <source>
        <dbReference type="ARBA" id="ARBA00022617"/>
    </source>
</evidence>
<evidence type="ECO:0000259" key="6">
    <source>
        <dbReference type="PROSITE" id="PS01033"/>
    </source>
</evidence>
<dbReference type="GO" id="GO:0071949">
    <property type="term" value="F:FAD binding"/>
    <property type="evidence" value="ECO:0007669"/>
    <property type="project" value="TreeGrafter"/>
</dbReference>
<dbReference type="GO" id="GO:0071500">
    <property type="term" value="P:cellular response to nitrosative stress"/>
    <property type="evidence" value="ECO:0007669"/>
    <property type="project" value="TreeGrafter"/>
</dbReference>
<evidence type="ECO:0000256" key="2">
    <source>
        <dbReference type="ARBA" id="ARBA00022621"/>
    </source>
</evidence>
<dbReference type="RefSeq" id="WP_092679366.1">
    <property type="nucleotide sequence ID" value="NZ_FNMZ01000001.1"/>
</dbReference>
<dbReference type="EMBL" id="FNMZ01000001">
    <property type="protein sequence ID" value="SDW16779.1"/>
    <property type="molecule type" value="Genomic_DNA"/>
</dbReference>
<dbReference type="GO" id="GO:0020037">
    <property type="term" value="F:heme binding"/>
    <property type="evidence" value="ECO:0007669"/>
    <property type="project" value="InterPro"/>
</dbReference>
<comment type="similarity">
    <text evidence="5">Belongs to the globin family.</text>
</comment>
<keyword evidence="7" id="KW-0223">Dioxygenase</keyword>
<evidence type="ECO:0000256" key="3">
    <source>
        <dbReference type="ARBA" id="ARBA00022723"/>
    </source>
</evidence>
<reference evidence="7 8" key="1">
    <citation type="submission" date="2016-10" db="EMBL/GenBank/DDBJ databases">
        <authorList>
            <person name="de Groot N.N."/>
        </authorList>
    </citation>
    <scope>NUCLEOTIDE SEQUENCE [LARGE SCALE GENOMIC DNA]</scope>
    <source>
        <strain evidence="7 8">DSM 17890</strain>
    </source>
</reference>
<dbReference type="InterPro" id="IPR012292">
    <property type="entry name" value="Globin/Proto"/>
</dbReference>
<dbReference type="PROSITE" id="PS01033">
    <property type="entry name" value="GLOBIN"/>
    <property type="match status" value="1"/>
</dbReference>
<keyword evidence="1 5" id="KW-0349">Heme</keyword>
<dbReference type="GO" id="GO:0008941">
    <property type="term" value="F:nitric oxide dioxygenase NAD(P)H activity"/>
    <property type="evidence" value="ECO:0007669"/>
    <property type="project" value="TreeGrafter"/>
</dbReference>
<dbReference type="Pfam" id="PF00042">
    <property type="entry name" value="Globin"/>
    <property type="match status" value="1"/>
</dbReference>
<keyword evidence="8" id="KW-1185">Reference proteome</keyword>
<dbReference type="AlphaFoldDB" id="A0A1H2RDM9"/>
<feature type="domain" description="Globin" evidence="6">
    <location>
        <begin position="2"/>
        <end position="136"/>
    </location>
</feature>
<dbReference type="InterPro" id="IPR000971">
    <property type="entry name" value="Globin"/>
</dbReference>
<gene>
    <name evidence="7" type="ORF">SAMN05444336_101301</name>
</gene>
<evidence type="ECO:0000313" key="8">
    <source>
        <dbReference type="Proteomes" id="UP000199118"/>
    </source>
</evidence>
<keyword evidence="3" id="KW-0479">Metal-binding</keyword>
<evidence type="ECO:0000256" key="5">
    <source>
        <dbReference type="RuleBase" id="RU000356"/>
    </source>
</evidence>
<organism evidence="7 8">
    <name type="scientific">Albimonas donghaensis</name>
    <dbReference type="NCBI Taxonomy" id="356660"/>
    <lineage>
        <taxon>Bacteria</taxon>
        <taxon>Pseudomonadati</taxon>
        <taxon>Pseudomonadota</taxon>
        <taxon>Alphaproteobacteria</taxon>
        <taxon>Rhodobacterales</taxon>
        <taxon>Paracoccaceae</taxon>
        <taxon>Albimonas</taxon>
    </lineage>
</organism>
<sequence>MELEAEDIALMRDGWRSAMRVRAMAAGLFYGRLFQISPQSQALFRGDLAAQGRKLAELMDYVILHLDAPDTLLPAAEALARRHVEYGVRAEDYANVGQALIWMLERVLKEDFTPAQRLAWGRGYAGLSKAMIAAADPARSPRLGVSGG</sequence>
<proteinExistence type="inferred from homology"/>
<keyword evidence="4" id="KW-0408">Iron</keyword>
<evidence type="ECO:0000256" key="4">
    <source>
        <dbReference type="ARBA" id="ARBA00023004"/>
    </source>
</evidence>
<keyword evidence="7" id="KW-0560">Oxidoreductase</keyword>
<dbReference type="STRING" id="356660.SAMN05444336_101301"/>
<protein>
    <submittedName>
        <fullName evidence="7">Nitric oxide dioxygenase</fullName>
    </submittedName>
</protein>
<dbReference type="Gene3D" id="1.10.490.10">
    <property type="entry name" value="Globins"/>
    <property type="match status" value="1"/>
</dbReference>
<dbReference type="PANTHER" id="PTHR43396:SF3">
    <property type="entry name" value="FLAVOHEMOPROTEIN"/>
    <property type="match status" value="1"/>
</dbReference>
<dbReference type="GO" id="GO:0046210">
    <property type="term" value="P:nitric oxide catabolic process"/>
    <property type="evidence" value="ECO:0007669"/>
    <property type="project" value="TreeGrafter"/>
</dbReference>
<dbReference type="GO" id="GO:0005344">
    <property type="term" value="F:oxygen carrier activity"/>
    <property type="evidence" value="ECO:0007669"/>
    <property type="project" value="UniProtKB-KW"/>
</dbReference>
<evidence type="ECO:0000313" key="7">
    <source>
        <dbReference type="EMBL" id="SDW16779.1"/>
    </source>
</evidence>
<dbReference type="OrthoDB" id="3213438at2"/>
<dbReference type="PANTHER" id="PTHR43396">
    <property type="entry name" value="FLAVOHEMOPROTEIN"/>
    <property type="match status" value="1"/>
</dbReference>
<dbReference type="GO" id="GO:0046872">
    <property type="term" value="F:metal ion binding"/>
    <property type="evidence" value="ECO:0007669"/>
    <property type="project" value="UniProtKB-KW"/>
</dbReference>
<dbReference type="InterPro" id="IPR009050">
    <property type="entry name" value="Globin-like_sf"/>
</dbReference>